<accession>A0A2T3KKM0</accession>
<evidence type="ECO:0000313" key="2">
    <source>
        <dbReference type="Proteomes" id="UP000241426"/>
    </source>
</evidence>
<dbReference type="GeneID" id="29945940"/>
<protein>
    <submittedName>
        <fullName evidence="1">Transporter</fullName>
    </submittedName>
</protein>
<dbReference type="AlphaFoldDB" id="A0A0B7JD41"/>
<organism evidence="1 2">
    <name type="scientific">Photobacterium kishitanii</name>
    <dbReference type="NCBI Taxonomy" id="318456"/>
    <lineage>
        <taxon>Bacteria</taxon>
        <taxon>Pseudomonadati</taxon>
        <taxon>Pseudomonadota</taxon>
        <taxon>Gammaproteobacteria</taxon>
        <taxon>Vibrionales</taxon>
        <taxon>Vibrionaceae</taxon>
        <taxon>Photobacterium</taxon>
    </lineage>
</organism>
<gene>
    <name evidence="1" type="ORF">C9J27_07410</name>
</gene>
<comment type="caution">
    <text evidence="1">The sequence shown here is derived from an EMBL/GenBank/DDBJ whole genome shotgun (WGS) entry which is preliminary data.</text>
</comment>
<name>A0A0B7JD41_9GAMM</name>
<dbReference type="EMBL" id="PYNF01000004">
    <property type="protein sequence ID" value="PSV00055.1"/>
    <property type="molecule type" value="Genomic_DNA"/>
</dbReference>
<dbReference type="Proteomes" id="UP000241426">
    <property type="component" value="Unassembled WGS sequence"/>
</dbReference>
<evidence type="ECO:0000313" key="1">
    <source>
        <dbReference type="EMBL" id="PSV00055.1"/>
    </source>
</evidence>
<accession>A0A0B7JD41</accession>
<dbReference type="RefSeq" id="WP_036790844.1">
    <property type="nucleotide sequence ID" value="NZ_JAUZMX010000002.1"/>
</dbReference>
<dbReference type="InterPro" id="IPR058208">
    <property type="entry name" value="PACE"/>
</dbReference>
<proteinExistence type="predicted"/>
<sequence>MRTRLDRIRHAVCFEIIGLILLVGVLSQLGFDSSHIGVVGIAFSILATGWNYIYNIWFDRILYRRYKTIVKTTAIRIIHSLGFEAGLLLVTIPILSWVLKVTLWQAFVLDIGMVLFYLIYAYVYNIAYDRLFPISAVQQD</sequence>
<dbReference type="eggNOG" id="COG4125">
    <property type="taxonomic scope" value="Bacteria"/>
</dbReference>
<reference evidence="1 2" key="1">
    <citation type="submission" date="2018-01" db="EMBL/GenBank/DDBJ databases">
        <title>Whole genome sequencing of Histamine producing bacteria.</title>
        <authorList>
            <person name="Butler K."/>
        </authorList>
    </citation>
    <scope>NUCLEOTIDE SEQUENCE [LARGE SCALE GENOMIC DNA]</scope>
    <source>
        <strain evidence="1 2">FS-7.2</strain>
    </source>
</reference>
<dbReference type="NCBIfam" id="NF033664">
    <property type="entry name" value="PACE_transport"/>
    <property type="match status" value="1"/>
</dbReference>
<dbReference type="Pfam" id="PF05232">
    <property type="entry name" value="BTP"/>
    <property type="match status" value="2"/>
</dbReference>
<dbReference type="InterPro" id="IPR007896">
    <property type="entry name" value="BTP_bacteria"/>
</dbReference>